<dbReference type="Proteomes" id="UP000281553">
    <property type="component" value="Unassembled WGS sequence"/>
</dbReference>
<reference evidence="2 3" key="1">
    <citation type="submission" date="2018-11" db="EMBL/GenBank/DDBJ databases">
        <authorList>
            <consortium name="Pathogen Informatics"/>
        </authorList>
    </citation>
    <scope>NUCLEOTIDE SEQUENCE [LARGE SCALE GENOMIC DNA]</scope>
</reference>
<proteinExistence type="predicted"/>
<gene>
    <name evidence="2" type="ORF">DILT_LOCUS19859</name>
</gene>
<name>A0A3P7P2T8_DIBLA</name>
<dbReference type="EMBL" id="UYRU01123417">
    <property type="protein sequence ID" value="VDN49694.1"/>
    <property type="molecule type" value="Genomic_DNA"/>
</dbReference>
<keyword evidence="3" id="KW-1185">Reference proteome</keyword>
<evidence type="ECO:0000256" key="1">
    <source>
        <dbReference type="SAM" id="MobiDB-lite"/>
    </source>
</evidence>
<feature type="region of interest" description="Disordered" evidence="1">
    <location>
        <begin position="1"/>
        <end position="93"/>
    </location>
</feature>
<evidence type="ECO:0000313" key="2">
    <source>
        <dbReference type="EMBL" id="VDN49694.1"/>
    </source>
</evidence>
<dbReference type="AlphaFoldDB" id="A0A3P7P2T8"/>
<protein>
    <submittedName>
        <fullName evidence="2">Uncharacterized protein</fullName>
    </submittedName>
</protein>
<feature type="compositionally biased region" description="Polar residues" evidence="1">
    <location>
        <begin position="54"/>
        <end position="68"/>
    </location>
</feature>
<feature type="compositionally biased region" description="Basic and acidic residues" evidence="1">
    <location>
        <begin position="69"/>
        <end position="93"/>
    </location>
</feature>
<accession>A0A3P7P2T8</accession>
<evidence type="ECO:0000313" key="3">
    <source>
        <dbReference type="Proteomes" id="UP000281553"/>
    </source>
</evidence>
<sequence>MQIETEAEVPKSSAQHADADSRPSDESTAAPLNEDATAEATKNVQTADEEKETPPTTSNETEGATASHSVDEKVDNSEDHPKESLNDPEDTRQ</sequence>
<organism evidence="2 3">
    <name type="scientific">Dibothriocephalus latus</name>
    <name type="common">Fish tapeworm</name>
    <name type="synonym">Diphyllobothrium latum</name>
    <dbReference type="NCBI Taxonomy" id="60516"/>
    <lineage>
        <taxon>Eukaryota</taxon>
        <taxon>Metazoa</taxon>
        <taxon>Spiralia</taxon>
        <taxon>Lophotrochozoa</taxon>
        <taxon>Platyhelminthes</taxon>
        <taxon>Cestoda</taxon>
        <taxon>Eucestoda</taxon>
        <taxon>Diphyllobothriidea</taxon>
        <taxon>Diphyllobothriidae</taxon>
        <taxon>Dibothriocephalus</taxon>
    </lineage>
</organism>
<feature type="non-terminal residue" evidence="2">
    <location>
        <position position="93"/>
    </location>
</feature>